<dbReference type="PROSITE" id="PS51257">
    <property type="entry name" value="PROKAR_LIPOPROTEIN"/>
    <property type="match status" value="1"/>
</dbReference>
<feature type="chain" id="PRO_5025418785" description="Extracellular membrane protein CFEM domain-containing protein" evidence="1">
    <location>
        <begin position="21"/>
        <end position="80"/>
    </location>
</feature>
<evidence type="ECO:0000256" key="1">
    <source>
        <dbReference type="SAM" id="SignalP"/>
    </source>
</evidence>
<protein>
    <recommendedName>
        <fullName evidence="4">Extracellular membrane protein CFEM domain-containing protein</fullName>
    </recommendedName>
</protein>
<evidence type="ECO:0000313" key="2">
    <source>
        <dbReference type="EMBL" id="KAF1974509.1"/>
    </source>
</evidence>
<reference evidence="2" key="1">
    <citation type="journal article" date="2020" name="Stud. Mycol.">
        <title>101 Dothideomycetes genomes: a test case for predicting lifestyles and emergence of pathogens.</title>
        <authorList>
            <person name="Haridas S."/>
            <person name="Albert R."/>
            <person name="Binder M."/>
            <person name="Bloem J."/>
            <person name="Labutti K."/>
            <person name="Salamov A."/>
            <person name="Andreopoulos B."/>
            <person name="Baker S."/>
            <person name="Barry K."/>
            <person name="Bills G."/>
            <person name="Bluhm B."/>
            <person name="Cannon C."/>
            <person name="Castanera R."/>
            <person name="Culley D."/>
            <person name="Daum C."/>
            <person name="Ezra D."/>
            <person name="Gonzalez J."/>
            <person name="Henrissat B."/>
            <person name="Kuo A."/>
            <person name="Liang C."/>
            <person name="Lipzen A."/>
            <person name="Lutzoni F."/>
            <person name="Magnuson J."/>
            <person name="Mondo S."/>
            <person name="Nolan M."/>
            <person name="Ohm R."/>
            <person name="Pangilinan J."/>
            <person name="Park H.-J."/>
            <person name="Ramirez L."/>
            <person name="Alfaro M."/>
            <person name="Sun H."/>
            <person name="Tritt A."/>
            <person name="Yoshinaga Y."/>
            <person name="Zwiers L.-H."/>
            <person name="Turgeon B."/>
            <person name="Goodwin S."/>
            <person name="Spatafora J."/>
            <person name="Crous P."/>
            <person name="Grigoriev I."/>
        </authorList>
    </citation>
    <scope>NUCLEOTIDE SEQUENCE</scope>
    <source>
        <strain evidence="2">CBS 107.79</strain>
    </source>
</reference>
<evidence type="ECO:0000313" key="3">
    <source>
        <dbReference type="Proteomes" id="UP000800036"/>
    </source>
</evidence>
<keyword evidence="3" id="KW-1185">Reference proteome</keyword>
<feature type="signal peptide" evidence="1">
    <location>
        <begin position="1"/>
        <end position="20"/>
    </location>
</feature>
<keyword evidence="1" id="KW-0732">Signal</keyword>
<name>A0A6A5VDR6_9PLEO</name>
<dbReference type="Proteomes" id="UP000800036">
    <property type="component" value="Unassembled WGS sequence"/>
</dbReference>
<sequence length="80" mass="8273">MRPTTLLALILATTASACKCFQDGRPTAFSAACCGLWNGKWNGAAQDCEAHSISNRFAGFAGCCRAMNTKSDCGCSNGCG</sequence>
<accession>A0A6A5VDR6</accession>
<gene>
    <name evidence="2" type="ORF">BU23DRAFT_94649</name>
</gene>
<dbReference type="EMBL" id="ML976674">
    <property type="protein sequence ID" value="KAF1974509.1"/>
    <property type="molecule type" value="Genomic_DNA"/>
</dbReference>
<organism evidence="2 3">
    <name type="scientific">Bimuria novae-zelandiae CBS 107.79</name>
    <dbReference type="NCBI Taxonomy" id="1447943"/>
    <lineage>
        <taxon>Eukaryota</taxon>
        <taxon>Fungi</taxon>
        <taxon>Dikarya</taxon>
        <taxon>Ascomycota</taxon>
        <taxon>Pezizomycotina</taxon>
        <taxon>Dothideomycetes</taxon>
        <taxon>Pleosporomycetidae</taxon>
        <taxon>Pleosporales</taxon>
        <taxon>Massarineae</taxon>
        <taxon>Didymosphaeriaceae</taxon>
        <taxon>Bimuria</taxon>
    </lineage>
</organism>
<evidence type="ECO:0008006" key="4">
    <source>
        <dbReference type="Google" id="ProtNLM"/>
    </source>
</evidence>
<dbReference type="AlphaFoldDB" id="A0A6A5VDR6"/>
<proteinExistence type="predicted"/>